<reference evidence="1 2" key="1">
    <citation type="submission" date="2019-05" db="EMBL/GenBank/DDBJ databases">
        <title>Draft genome sequence of Actinomadura geliboluensis A8036.</title>
        <authorList>
            <person name="Saricaoglu S."/>
            <person name="Isik K."/>
        </authorList>
    </citation>
    <scope>NUCLEOTIDE SEQUENCE [LARGE SCALE GENOMIC DNA]</scope>
    <source>
        <strain evidence="1 2">A8036</strain>
    </source>
</reference>
<organism evidence="1 2">
    <name type="scientific">Actinomadura geliboluensis</name>
    <dbReference type="NCBI Taxonomy" id="882440"/>
    <lineage>
        <taxon>Bacteria</taxon>
        <taxon>Bacillati</taxon>
        <taxon>Actinomycetota</taxon>
        <taxon>Actinomycetes</taxon>
        <taxon>Streptosporangiales</taxon>
        <taxon>Thermomonosporaceae</taxon>
        <taxon>Actinomadura</taxon>
    </lineage>
</organism>
<evidence type="ECO:0000313" key="1">
    <source>
        <dbReference type="EMBL" id="TMR38509.1"/>
    </source>
</evidence>
<dbReference type="InterPro" id="IPR036390">
    <property type="entry name" value="WH_DNA-bd_sf"/>
</dbReference>
<evidence type="ECO:0000313" key="2">
    <source>
        <dbReference type="Proteomes" id="UP000305238"/>
    </source>
</evidence>
<dbReference type="OrthoDB" id="4863226at2"/>
<dbReference type="RefSeq" id="WP_138637282.1">
    <property type="nucleotide sequence ID" value="NZ_VCKZ01000103.1"/>
</dbReference>
<proteinExistence type="predicted"/>
<gene>
    <name evidence="1" type="ORF">ETD96_16165</name>
</gene>
<accession>A0A5S4H0C5</accession>
<sequence length="348" mass="37549">MTGAERIDDFVAAVTGIGADVVDERVGPNSGYDLSITFGGAPARIEIKQAGTVTPAIVNRLVRARERRNETPDAIPVLVGERIFDASRALLRHHGWGWLDLRGHLHLEGPGIFIDAEVQPFISRPRRSNALAGSVGLEVAALLLLHPGERPSVRGIARTLKRSASTVSEVLNGLRDEGILTGSAPPEPRSLFWRLADSWNTATASLAALPMTDSGSVDKALRLGLRDPESTLGWAMTDTMAAALYGAPVGVRTGYPPDFYVPTEAVFSRAIRLLGSAENPSDRKCRIRVAPVLMACDHRIDAAQAHLGDARWPLAHPLFVALDLAADPGRGSEILEGWSPPEPWQRVW</sequence>
<dbReference type="SUPFAM" id="SSF46785">
    <property type="entry name" value="Winged helix' DNA-binding domain"/>
    <property type="match status" value="1"/>
</dbReference>
<dbReference type="Proteomes" id="UP000305238">
    <property type="component" value="Unassembled WGS sequence"/>
</dbReference>
<dbReference type="EMBL" id="VCKZ01000103">
    <property type="protein sequence ID" value="TMR38509.1"/>
    <property type="molecule type" value="Genomic_DNA"/>
</dbReference>
<name>A0A5S4H0C5_9ACTN</name>
<dbReference type="AlphaFoldDB" id="A0A5S4H0C5"/>
<keyword evidence="2" id="KW-1185">Reference proteome</keyword>
<comment type="caution">
    <text evidence="1">The sequence shown here is derived from an EMBL/GenBank/DDBJ whole genome shotgun (WGS) entry which is preliminary data.</text>
</comment>
<protein>
    <submittedName>
        <fullName evidence="1">Transcriptional regulator</fullName>
    </submittedName>
</protein>